<dbReference type="RefSeq" id="WP_169662089.1">
    <property type="nucleotide sequence ID" value="NZ_CP076133.1"/>
</dbReference>
<evidence type="ECO:0008006" key="3">
    <source>
        <dbReference type="Google" id="ProtNLM"/>
    </source>
</evidence>
<accession>A0AAX1NFW0</accession>
<sequence>MKIITSIIYLLPIIIFIACQKNDGQDTPDLDQNLNEVIISLEEYNLAPRDYVALESYKIEDDSLKITYSSSGCSGDSWEVRLIDSGLILESYPPQRSLVFSFKNDEACEAYITKEIAFDISKLKIEDDSVYLNLTNWGVSVLYIDK</sequence>
<dbReference type="PROSITE" id="PS51257">
    <property type="entry name" value="PROKAR_LIPOPROTEIN"/>
    <property type="match status" value="1"/>
</dbReference>
<gene>
    <name evidence="1" type="ORF">KMW28_22750</name>
</gene>
<evidence type="ECO:0000313" key="1">
    <source>
        <dbReference type="EMBL" id="QWG05243.1"/>
    </source>
</evidence>
<protein>
    <recommendedName>
        <fullName evidence="3">Lipoprotein</fullName>
    </recommendedName>
</protein>
<dbReference type="AlphaFoldDB" id="A0AAX1NFW0"/>
<reference evidence="1 2" key="1">
    <citation type="submission" date="2021-05" db="EMBL/GenBank/DDBJ databases">
        <title>Comparative genomic studies on the polysaccharide-degrading batcterial strains of the Flammeovirga genus.</title>
        <authorList>
            <person name="Zewei F."/>
            <person name="Zheng Z."/>
            <person name="Yu L."/>
            <person name="Ruyue G."/>
            <person name="Yanhong M."/>
            <person name="Yuanyuan C."/>
            <person name="Jingyan G."/>
            <person name="Wenjun H."/>
        </authorList>
    </citation>
    <scope>NUCLEOTIDE SEQUENCE [LARGE SCALE GENOMIC DNA]</scope>
    <source>
        <strain evidence="1 2">NBRC:100898</strain>
    </source>
</reference>
<organism evidence="1 2">
    <name type="scientific">Flammeovirga yaeyamensis</name>
    <dbReference type="NCBI Taxonomy" id="367791"/>
    <lineage>
        <taxon>Bacteria</taxon>
        <taxon>Pseudomonadati</taxon>
        <taxon>Bacteroidota</taxon>
        <taxon>Cytophagia</taxon>
        <taxon>Cytophagales</taxon>
        <taxon>Flammeovirgaceae</taxon>
        <taxon>Flammeovirga</taxon>
    </lineage>
</organism>
<dbReference type="EMBL" id="CP076133">
    <property type="protein sequence ID" value="QWG05243.1"/>
    <property type="molecule type" value="Genomic_DNA"/>
</dbReference>
<evidence type="ECO:0000313" key="2">
    <source>
        <dbReference type="Proteomes" id="UP000678679"/>
    </source>
</evidence>
<dbReference type="Proteomes" id="UP000678679">
    <property type="component" value="Chromosome 2"/>
</dbReference>
<keyword evidence="2" id="KW-1185">Reference proteome</keyword>
<name>A0AAX1NFW0_9BACT</name>
<dbReference type="KEGG" id="fya:KMW28_22750"/>
<proteinExistence type="predicted"/>